<gene>
    <name evidence="1" type="ORF">H2200_005208</name>
</gene>
<reference evidence="1" key="1">
    <citation type="submission" date="2022-10" db="EMBL/GenBank/DDBJ databases">
        <title>Culturing micro-colonial fungi from biological soil crusts in the Mojave desert and describing Neophaeococcomyces mojavensis, and introducing the new genera and species Taxawa tesnikishii.</title>
        <authorList>
            <person name="Kurbessoian T."/>
            <person name="Stajich J.E."/>
        </authorList>
    </citation>
    <scope>NUCLEOTIDE SEQUENCE</scope>
    <source>
        <strain evidence="1">TK_41</strain>
    </source>
</reference>
<sequence length="337" mass="36090">MAIMAPVAVSQTVDIVAGTKLSVSIEATALMHVACITAWGESPKYLEVPAPESPDPETDNVQVRVKAAAVHKLVHLRASGRHYSAKSLPHIPGVDGIGVTSAGNEVYFFTFGENSGSYAEVVNISRQNLFTLPSGADRLQIAGLVNPAMSSWMALRRRTITLPEKFTVLILGATTISGILAAPIARQLGAGKVIGCARNQEKLDTLGLDQTIRLCDPATATDFSCVPHVDIILDYLYGPPAAHFLGSLKTSCLVQYINIGDVASPHMTLHSKVARSSKIMMSGAGVGSWSINELREEMPKLLRVMTTLTPQSLNVLPLSKIETAWDPTSAHRTIFVP</sequence>
<dbReference type="Proteomes" id="UP001172673">
    <property type="component" value="Unassembled WGS sequence"/>
</dbReference>
<dbReference type="SUPFAM" id="SSF51735">
    <property type="entry name" value="NAD(P)-binding Rossmann-fold domains"/>
    <property type="match status" value="1"/>
</dbReference>
<name>A0AA38XBR1_9EURO</name>
<dbReference type="Gene3D" id="3.90.180.10">
    <property type="entry name" value="Medium-chain alcohol dehydrogenases, catalytic domain"/>
    <property type="match status" value="1"/>
</dbReference>
<accession>A0AA38XBR1</accession>
<proteinExistence type="predicted"/>
<dbReference type="InterPro" id="IPR011032">
    <property type="entry name" value="GroES-like_sf"/>
</dbReference>
<dbReference type="AlphaFoldDB" id="A0AA38XBR1"/>
<dbReference type="InterPro" id="IPR036291">
    <property type="entry name" value="NAD(P)-bd_dom_sf"/>
</dbReference>
<dbReference type="GO" id="GO:0016491">
    <property type="term" value="F:oxidoreductase activity"/>
    <property type="evidence" value="ECO:0007669"/>
    <property type="project" value="TreeGrafter"/>
</dbReference>
<dbReference type="Gene3D" id="3.40.50.720">
    <property type="entry name" value="NAD(P)-binding Rossmann-like Domain"/>
    <property type="match status" value="1"/>
</dbReference>
<keyword evidence="2" id="KW-1185">Reference proteome</keyword>
<dbReference type="EMBL" id="JAPDRK010000007">
    <property type="protein sequence ID" value="KAJ9610431.1"/>
    <property type="molecule type" value="Genomic_DNA"/>
</dbReference>
<dbReference type="PANTHER" id="PTHR43677">
    <property type="entry name" value="SHORT-CHAIN DEHYDROGENASE/REDUCTASE"/>
    <property type="match status" value="1"/>
</dbReference>
<dbReference type="SUPFAM" id="SSF50129">
    <property type="entry name" value="GroES-like"/>
    <property type="match status" value="1"/>
</dbReference>
<evidence type="ECO:0000313" key="1">
    <source>
        <dbReference type="EMBL" id="KAJ9610431.1"/>
    </source>
</evidence>
<dbReference type="InterPro" id="IPR051397">
    <property type="entry name" value="Zn-ADH-like_protein"/>
</dbReference>
<evidence type="ECO:0000313" key="2">
    <source>
        <dbReference type="Proteomes" id="UP001172673"/>
    </source>
</evidence>
<protein>
    <submittedName>
        <fullName evidence="1">Uncharacterized protein</fullName>
    </submittedName>
</protein>
<comment type="caution">
    <text evidence="1">The sequence shown here is derived from an EMBL/GenBank/DDBJ whole genome shotgun (WGS) entry which is preliminary data.</text>
</comment>
<dbReference type="PANTHER" id="PTHR43677:SF11">
    <property type="entry name" value="ZINC-CONTAINING ALCOHOL DEHYDROGENASE"/>
    <property type="match status" value="1"/>
</dbReference>
<organism evidence="1 2">
    <name type="scientific">Cladophialophora chaetospira</name>
    <dbReference type="NCBI Taxonomy" id="386627"/>
    <lineage>
        <taxon>Eukaryota</taxon>
        <taxon>Fungi</taxon>
        <taxon>Dikarya</taxon>
        <taxon>Ascomycota</taxon>
        <taxon>Pezizomycotina</taxon>
        <taxon>Eurotiomycetes</taxon>
        <taxon>Chaetothyriomycetidae</taxon>
        <taxon>Chaetothyriales</taxon>
        <taxon>Herpotrichiellaceae</taxon>
        <taxon>Cladophialophora</taxon>
    </lineage>
</organism>